<protein>
    <recommendedName>
        <fullName evidence="4">Adhesin domain-containing protein</fullName>
    </recommendedName>
</protein>
<comment type="caution">
    <text evidence="2">The sequence shown here is derived from an EMBL/GenBank/DDBJ whole genome shotgun (WGS) entry which is preliminary data.</text>
</comment>
<feature type="transmembrane region" description="Helical" evidence="1">
    <location>
        <begin position="39"/>
        <end position="58"/>
    </location>
</feature>
<gene>
    <name evidence="2" type="ORF">PPNO1_LOCUS9229</name>
</gene>
<keyword evidence="3" id="KW-1185">Reference proteome</keyword>
<dbReference type="OrthoDB" id="3539644at2759"/>
<keyword evidence="1" id="KW-0812">Transmembrane</keyword>
<accession>A0A9P1HBV7</accession>
<proteinExistence type="predicted"/>
<evidence type="ECO:0008006" key="4">
    <source>
        <dbReference type="Google" id="ProtNLM"/>
    </source>
</evidence>
<evidence type="ECO:0000313" key="3">
    <source>
        <dbReference type="Proteomes" id="UP000838763"/>
    </source>
</evidence>
<dbReference type="AlphaFoldDB" id="A0A9P1HBV7"/>
<evidence type="ECO:0000313" key="2">
    <source>
        <dbReference type="EMBL" id="CAI4219675.1"/>
    </source>
</evidence>
<reference evidence="2" key="1">
    <citation type="submission" date="2022-11" db="EMBL/GenBank/DDBJ databases">
        <authorList>
            <person name="Scott C."/>
            <person name="Bruce N."/>
        </authorList>
    </citation>
    <scope>NUCLEOTIDE SEQUENCE</scope>
</reference>
<keyword evidence="1" id="KW-1133">Transmembrane helix</keyword>
<organism evidence="2 3">
    <name type="scientific">Parascedosporium putredinis</name>
    <dbReference type="NCBI Taxonomy" id="1442378"/>
    <lineage>
        <taxon>Eukaryota</taxon>
        <taxon>Fungi</taxon>
        <taxon>Dikarya</taxon>
        <taxon>Ascomycota</taxon>
        <taxon>Pezizomycotina</taxon>
        <taxon>Sordariomycetes</taxon>
        <taxon>Hypocreomycetidae</taxon>
        <taxon>Microascales</taxon>
        <taxon>Microascaceae</taxon>
        <taxon>Parascedosporium</taxon>
    </lineage>
</organism>
<name>A0A9P1HBV7_9PEZI</name>
<sequence>MAKSGAGYQKLADAEPRDDQQLPQVLFVQDRRRDRARRFLRFALFVVVPVLVFFSLFGKTVPGFGPGCHSSPPLSSVIDGLSSHPSESCGTDFHNIHDGSYPLQFGAERQVHFIQQLGTSRGRGRGRVPVNVSGYVRVVAAATSDAKGKIDLQIDANEDNLPVHTFWDPESQRLRVRIDDVYRRDDGARPCVDVRAVVHVPADADLQTLKVEVTTLDISIEDKLGLAADETILTSVASDITFGRDSLRSGARLALTSVSGRIRADAPLLARVESFTTSGSNHVDVYPPAAWRDFDTAFLNVHSVSGDITVHDPIDHPEDLPAADYVRKASTVSGTVSASLLFSSKAEFAGQPSGDLEIKLRPVLAGKLADADGEVTSRLTTDTVSGDAQIRILEPTWIGKQDGSWALYSSHKSVSGDVDVRLPDAWEGKFASRSLTGKIEVRGKDVHLGTNAEETEAAKGDVEGAMFKSVSGRKGEGNSKLEVRTTTGDIKLVVGEE</sequence>
<dbReference type="Proteomes" id="UP000838763">
    <property type="component" value="Unassembled WGS sequence"/>
</dbReference>
<evidence type="ECO:0000256" key="1">
    <source>
        <dbReference type="SAM" id="Phobius"/>
    </source>
</evidence>
<dbReference type="EMBL" id="CALLCH030000020">
    <property type="protein sequence ID" value="CAI4219675.1"/>
    <property type="molecule type" value="Genomic_DNA"/>
</dbReference>
<keyword evidence="1" id="KW-0472">Membrane</keyword>